<keyword evidence="6" id="KW-0695">RNA-directed DNA polymerase</keyword>
<evidence type="ECO:0000256" key="7">
    <source>
        <dbReference type="SAM" id="SignalP"/>
    </source>
</evidence>
<keyword evidence="10" id="KW-1185">Reference proteome</keyword>
<comment type="caution">
    <text evidence="9">The sequence shown here is derived from an EMBL/GenBank/DDBJ whole genome shotgun (WGS) entry which is preliminary data.</text>
</comment>
<proteinExistence type="predicted"/>
<dbReference type="EMBL" id="BMAT01009626">
    <property type="protein sequence ID" value="GFS10296.1"/>
    <property type="molecule type" value="Genomic_DNA"/>
</dbReference>
<keyword evidence="5" id="KW-0378">Hydrolase</keyword>
<keyword evidence="1" id="KW-0808">Transferase</keyword>
<sequence>MPLHLSQQMLLMLALELFQASVSMDETYPSLTLLTHQPRERSFATNEKEALAYIWACETWEKYLAGRPFTLRTDHAALASLLQRTTDTRKSAKFTRSHACWKDCQLLTTTLSTTMAHAIL</sequence>
<evidence type="ECO:0000256" key="2">
    <source>
        <dbReference type="ARBA" id="ARBA00022695"/>
    </source>
</evidence>
<evidence type="ECO:0000256" key="5">
    <source>
        <dbReference type="ARBA" id="ARBA00022801"/>
    </source>
</evidence>
<dbReference type="AlphaFoldDB" id="A0AAV4IP36"/>
<name>A0AAV4IP36_9GAST</name>
<dbReference type="Pfam" id="PF17917">
    <property type="entry name" value="RT_RNaseH"/>
    <property type="match status" value="1"/>
</dbReference>
<protein>
    <submittedName>
        <fullName evidence="9">Retrovirus-related Pol polyprotein from transposon 17.6</fullName>
    </submittedName>
</protein>
<dbReference type="Proteomes" id="UP000762676">
    <property type="component" value="Unassembled WGS sequence"/>
</dbReference>
<evidence type="ECO:0000313" key="10">
    <source>
        <dbReference type="Proteomes" id="UP000762676"/>
    </source>
</evidence>
<keyword evidence="3" id="KW-0540">Nuclease</keyword>
<keyword evidence="2" id="KW-0548">Nucleotidyltransferase</keyword>
<keyword evidence="7" id="KW-0732">Signal</keyword>
<feature type="signal peptide" evidence="7">
    <location>
        <begin position="1"/>
        <end position="24"/>
    </location>
</feature>
<accession>A0AAV4IP36</accession>
<reference evidence="9 10" key="1">
    <citation type="journal article" date="2021" name="Elife">
        <title>Chloroplast acquisition without the gene transfer in kleptoplastic sea slugs, Plakobranchus ocellatus.</title>
        <authorList>
            <person name="Maeda T."/>
            <person name="Takahashi S."/>
            <person name="Yoshida T."/>
            <person name="Shimamura S."/>
            <person name="Takaki Y."/>
            <person name="Nagai Y."/>
            <person name="Toyoda A."/>
            <person name="Suzuki Y."/>
            <person name="Arimoto A."/>
            <person name="Ishii H."/>
            <person name="Satoh N."/>
            <person name="Nishiyama T."/>
            <person name="Hasebe M."/>
            <person name="Maruyama T."/>
            <person name="Minagawa J."/>
            <person name="Obokata J."/>
            <person name="Shigenobu S."/>
        </authorList>
    </citation>
    <scope>NUCLEOTIDE SEQUENCE [LARGE SCALE GENOMIC DNA]</scope>
</reference>
<organism evidence="9 10">
    <name type="scientific">Elysia marginata</name>
    <dbReference type="NCBI Taxonomy" id="1093978"/>
    <lineage>
        <taxon>Eukaryota</taxon>
        <taxon>Metazoa</taxon>
        <taxon>Spiralia</taxon>
        <taxon>Lophotrochozoa</taxon>
        <taxon>Mollusca</taxon>
        <taxon>Gastropoda</taxon>
        <taxon>Heterobranchia</taxon>
        <taxon>Euthyneura</taxon>
        <taxon>Panpulmonata</taxon>
        <taxon>Sacoglossa</taxon>
        <taxon>Placobranchoidea</taxon>
        <taxon>Plakobranchidae</taxon>
        <taxon>Elysia</taxon>
    </lineage>
</organism>
<evidence type="ECO:0000256" key="4">
    <source>
        <dbReference type="ARBA" id="ARBA00022759"/>
    </source>
</evidence>
<keyword evidence="4" id="KW-0255">Endonuclease</keyword>
<evidence type="ECO:0000256" key="3">
    <source>
        <dbReference type="ARBA" id="ARBA00022722"/>
    </source>
</evidence>
<dbReference type="SUPFAM" id="SSF56672">
    <property type="entry name" value="DNA/RNA polymerases"/>
    <property type="match status" value="1"/>
</dbReference>
<evidence type="ECO:0000259" key="8">
    <source>
        <dbReference type="Pfam" id="PF17917"/>
    </source>
</evidence>
<dbReference type="GO" id="GO:0003964">
    <property type="term" value="F:RNA-directed DNA polymerase activity"/>
    <property type="evidence" value="ECO:0007669"/>
    <property type="project" value="UniProtKB-KW"/>
</dbReference>
<dbReference type="InterPro" id="IPR041373">
    <property type="entry name" value="RT_RNaseH"/>
</dbReference>
<evidence type="ECO:0000256" key="6">
    <source>
        <dbReference type="ARBA" id="ARBA00022918"/>
    </source>
</evidence>
<feature type="domain" description="Reverse transcriptase RNase H-like" evidence="8">
    <location>
        <begin position="37"/>
        <end position="92"/>
    </location>
</feature>
<evidence type="ECO:0000313" key="9">
    <source>
        <dbReference type="EMBL" id="GFS10296.1"/>
    </source>
</evidence>
<evidence type="ECO:0000256" key="1">
    <source>
        <dbReference type="ARBA" id="ARBA00022679"/>
    </source>
</evidence>
<dbReference type="GO" id="GO:0016787">
    <property type="term" value="F:hydrolase activity"/>
    <property type="evidence" value="ECO:0007669"/>
    <property type="project" value="UniProtKB-KW"/>
</dbReference>
<dbReference type="GO" id="GO:0004519">
    <property type="term" value="F:endonuclease activity"/>
    <property type="evidence" value="ECO:0007669"/>
    <property type="project" value="UniProtKB-KW"/>
</dbReference>
<gene>
    <name evidence="9" type="ORF">ElyMa_004805300</name>
</gene>
<feature type="chain" id="PRO_5043349168" evidence="7">
    <location>
        <begin position="25"/>
        <end position="120"/>
    </location>
</feature>
<dbReference type="InterPro" id="IPR043502">
    <property type="entry name" value="DNA/RNA_pol_sf"/>
</dbReference>